<dbReference type="InterPro" id="IPR011990">
    <property type="entry name" value="TPR-like_helical_dom_sf"/>
</dbReference>
<organism evidence="1 2">
    <name type="scientific">Seminavis robusta</name>
    <dbReference type="NCBI Taxonomy" id="568900"/>
    <lineage>
        <taxon>Eukaryota</taxon>
        <taxon>Sar</taxon>
        <taxon>Stramenopiles</taxon>
        <taxon>Ochrophyta</taxon>
        <taxon>Bacillariophyta</taxon>
        <taxon>Bacillariophyceae</taxon>
        <taxon>Bacillariophycidae</taxon>
        <taxon>Naviculales</taxon>
        <taxon>Naviculaceae</taxon>
        <taxon>Seminavis</taxon>
    </lineage>
</organism>
<dbReference type="Proteomes" id="UP001153069">
    <property type="component" value="Unassembled WGS sequence"/>
</dbReference>
<proteinExistence type="predicted"/>
<keyword evidence="2" id="KW-1185">Reference proteome</keyword>
<accession>A0A9N8HVY1</accession>
<name>A0A9N8HVY1_9STRA</name>
<dbReference type="SUPFAM" id="SSF48452">
    <property type="entry name" value="TPR-like"/>
    <property type="match status" value="1"/>
</dbReference>
<reference evidence="1" key="1">
    <citation type="submission" date="2020-06" db="EMBL/GenBank/DDBJ databases">
        <authorList>
            <consortium name="Plant Systems Biology data submission"/>
        </authorList>
    </citation>
    <scope>NUCLEOTIDE SEQUENCE</scope>
    <source>
        <strain evidence="1">D6</strain>
    </source>
</reference>
<evidence type="ECO:0000313" key="2">
    <source>
        <dbReference type="Proteomes" id="UP001153069"/>
    </source>
</evidence>
<gene>
    <name evidence="1" type="ORF">SEMRO_1888_G303600.1</name>
</gene>
<dbReference type="AlphaFoldDB" id="A0A9N8HVY1"/>
<dbReference type="Gene3D" id="1.25.40.10">
    <property type="entry name" value="Tetratricopeptide repeat domain"/>
    <property type="match status" value="1"/>
</dbReference>
<comment type="caution">
    <text evidence="1">The sequence shown here is derived from an EMBL/GenBank/DDBJ whole genome shotgun (WGS) entry which is preliminary data.</text>
</comment>
<sequence>MFNHSLQEASRLNCLGATMLTNHDFHGALSAFRSAIQIMEATSRTEEAYGKLRSNQEKVCAALEMADFADTEAFFVFNKPLVFEMAPQVVDLSFFNAIIIYNLALTFHHVAVRRGDLNKLRKAVHFYQLCCNLIHEDSTASAASLLLAARNNATHAYLKLGDYEKFREGMIHLQQDTANLSAQGSASLFEEQHLQEFFLNITLAKEPTAAPSA</sequence>
<dbReference type="EMBL" id="CAICTM010001886">
    <property type="protein sequence ID" value="CAB9526780.1"/>
    <property type="molecule type" value="Genomic_DNA"/>
</dbReference>
<protein>
    <submittedName>
        <fullName evidence="1">Uncharacterized protein</fullName>
    </submittedName>
</protein>
<evidence type="ECO:0000313" key="1">
    <source>
        <dbReference type="EMBL" id="CAB9526780.1"/>
    </source>
</evidence>